<keyword evidence="6" id="KW-0496">Mitochondrion</keyword>
<dbReference type="SMART" id="SM00028">
    <property type="entry name" value="TPR"/>
    <property type="match status" value="3"/>
</dbReference>
<dbReference type="VEuPathDB" id="VectorBase:CSON009544"/>
<keyword evidence="3" id="KW-0677">Repeat</keyword>
<keyword evidence="5" id="KW-0809">Transit peptide</keyword>
<evidence type="ECO:0000256" key="6">
    <source>
        <dbReference type="ARBA" id="ARBA00023128"/>
    </source>
</evidence>
<protein>
    <submittedName>
        <fullName evidence="8">CSON009544 protein</fullName>
    </submittedName>
</protein>
<keyword evidence="7" id="KW-0175">Coiled coil</keyword>
<dbReference type="EMBL" id="UFQT01000037">
    <property type="protein sequence ID" value="SSX18369.1"/>
    <property type="molecule type" value="Genomic_DNA"/>
</dbReference>
<dbReference type="GO" id="GO:0034551">
    <property type="term" value="P:mitochondrial respiratory chain complex III assembly"/>
    <property type="evidence" value="ECO:0007669"/>
    <property type="project" value="InterPro"/>
</dbReference>
<dbReference type="PANTHER" id="PTHR13143">
    <property type="entry name" value="TETRATRICOPEPTIDE REPEAT PROTEIN 19"/>
    <property type="match status" value="1"/>
</dbReference>
<sequence length="403" mass="46403">MLKSNFTCLLRNLRFQTKYLPRVISQSHHHYKQDYQKISNPNASIFFLASIPLWNILTGKDPEAQEKDEDKLITAIKRGVLSIKNGDYKTAEQILHVALKMAQDLSHSEAVTYIYDVLANLAMEAGDFKKSEKLFVDVMQRLFAEGHKEDSIKMLHISAKMAHICHFSEKLDQAMQGFEWTLEKLKEKLKKYDDADDLWELYGLTKNWYGQLLMDKNLYKLARENFEEAYKIYTKLHGEKTLEGVMILNNLSVACSEMDDVAGAIENLKKVLELAKEIPKLTEIGIFHANLGLLYLKQSLLNEATEACKLGYRLGHQMENKDAMKQASYCLDRIKKYQNGVMLFIFALCKRFVFIKILCPGQSSNSNPHFSLQQALQKTLPIFSINFQLSCKNAPYFPRDAML</sequence>
<dbReference type="InterPro" id="IPR040395">
    <property type="entry name" value="TTC19"/>
</dbReference>
<reference evidence="8" key="1">
    <citation type="submission" date="2018-07" db="EMBL/GenBank/DDBJ databases">
        <authorList>
            <person name="Quirk P.G."/>
            <person name="Krulwich T.A."/>
        </authorList>
    </citation>
    <scope>NUCLEOTIDE SEQUENCE</scope>
</reference>
<dbReference type="PANTHER" id="PTHR13143:SF6">
    <property type="entry name" value="TETRATRICOPEPTIDE REPEAT PROTEIN 19, MITOCHONDRIAL"/>
    <property type="match status" value="1"/>
</dbReference>
<name>A0A336LP89_CULSO</name>
<evidence type="ECO:0000256" key="5">
    <source>
        <dbReference type="ARBA" id="ARBA00022946"/>
    </source>
</evidence>
<organism evidence="8">
    <name type="scientific">Culicoides sonorensis</name>
    <name type="common">Biting midge</name>
    <dbReference type="NCBI Taxonomy" id="179676"/>
    <lineage>
        <taxon>Eukaryota</taxon>
        <taxon>Metazoa</taxon>
        <taxon>Ecdysozoa</taxon>
        <taxon>Arthropoda</taxon>
        <taxon>Hexapoda</taxon>
        <taxon>Insecta</taxon>
        <taxon>Pterygota</taxon>
        <taxon>Neoptera</taxon>
        <taxon>Endopterygota</taxon>
        <taxon>Diptera</taxon>
        <taxon>Nematocera</taxon>
        <taxon>Chironomoidea</taxon>
        <taxon>Ceratopogonidae</taxon>
        <taxon>Ceratopogoninae</taxon>
        <taxon>Culicoides</taxon>
        <taxon>Monoculicoides</taxon>
    </lineage>
</organism>
<proteinExistence type="inferred from homology"/>
<dbReference type="InterPro" id="IPR011990">
    <property type="entry name" value="TPR-like_helical_dom_sf"/>
</dbReference>
<evidence type="ECO:0000256" key="4">
    <source>
        <dbReference type="ARBA" id="ARBA00022803"/>
    </source>
</evidence>
<evidence type="ECO:0000313" key="8">
    <source>
        <dbReference type="EMBL" id="SSX18369.1"/>
    </source>
</evidence>
<evidence type="ECO:0000256" key="3">
    <source>
        <dbReference type="ARBA" id="ARBA00022737"/>
    </source>
</evidence>
<accession>A0A336LP89</accession>
<keyword evidence="4" id="KW-0802">TPR repeat</keyword>
<dbReference type="Gene3D" id="1.25.40.10">
    <property type="entry name" value="Tetratricopeptide repeat domain"/>
    <property type="match status" value="2"/>
</dbReference>
<gene>
    <name evidence="8" type="primary">CSON009544</name>
</gene>
<evidence type="ECO:0000256" key="2">
    <source>
        <dbReference type="ARBA" id="ARBA00008219"/>
    </source>
</evidence>
<dbReference type="GO" id="GO:0005743">
    <property type="term" value="C:mitochondrial inner membrane"/>
    <property type="evidence" value="ECO:0007669"/>
    <property type="project" value="TreeGrafter"/>
</dbReference>
<evidence type="ECO:0000256" key="1">
    <source>
        <dbReference type="ARBA" id="ARBA00004173"/>
    </source>
</evidence>
<dbReference type="InterPro" id="IPR019734">
    <property type="entry name" value="TPR_rpt"/>
</dbReference>
<comment type="subcellular location">
    <subcellularLocation>
        <location evidence="1">Mitochondrion</location>
    </subcellularLocation>
</comment>
<dbReference type="SUPFAM" id="SSF48452">
    <property type="entry name" value="TPR-like"/>
    <property type="match status" value="2"/>
</dbReference>
<dbReference type="AlphaFoldDB" id="A0A336LP89"/>
<feature type="coiled-coil region" evidence="7">
    <location>
        <begin position="168"/>
        <end position="195"/>
    </location>
</feature>
<dbReference type="Pfam" id="PF13424">
    <property type="entry name" value="TPR_12"/>
    <property type="match status" value="1"/>
</dbReference>
<evidence type="ECO:0000256" key="7">
    <source>
        <dbReference type="SAM" id="Coils"/>
    </source>
</evidence>
<comment type="similarity">
    <text evidence="2">Belongs to the TTC19 family.</text>
</comment>